<evidence type="ECO:0000313" key="1">
    <source>
        <dbReference type="EMBL" id="CAD8374360.1"/>
    </source>
</evidence>
<dbReference type="AlphaFoldDB" id="A0A7S0FQN7"/>
<proteinExistence type="predicted"/>
<name>A0A7S0FQN7_9STRA</name>
<dbReference type="EMBL" id="HBEJ01013508">
    <property type="protein sequence ID" value="CAD8374360.1"/>
    <property type="molecule type" value="Transcribed_RNA"/>
</dbReference>
<sequence>MSVEDEADVLIDIQKGNTISPPSASTLYPVISKIAGKEWTGSCRYINANLQHATKLKLHGGVKYEINDDNKLTLSSFLTFPNDQTRQVVMEGGRTGEDSGAMTLNPLEDGPIIMKLSEVAPDTILINEVEKESGKIIMTSSITVVQTMRGTELVGVSHEVGEVGKDAIEGHQLWRMRENVEQKVVLSREFE</sequence>
<protein>
    <submittedName>
        <fullName evidence="1">Uncharacterized protein</fullName>
    </submittedName>
</protein>
<organism evidence="1">
    <name type="scientific">Minutocellus polymorphus</name>
    <dbReference type="NCBI Taxonomy" id="265543"/>
    <lineage>
        <taxon>Eukaryota</taxon>
        <taxon>Sar</taxon>
        <taxon>Stramenopiles</taxon>
        <taxon>Ochrophyta</taxon>
        <taxon>Bacillariophyta</taxon>
        <taxon>Mediophyceae</taxon>
        <taxon>Cymatosirophycidae</taxon>
        <taxon>Cymatosirales</taxon>
        <taxon>Cymatosiraceae</taxon>
        <taxon>Minutocellus</taxon>
    </lineage>
</organism>
<gene>
    <name evidence="1" type="ORF">MPOL1434_LOCUS7947</name>
</gene>
<accession>A0A7S0FQN7</accession>
<reference evidence="1" key="1">
    <citation type="submission" date="2021-01" db="EMBL/GenBank/DDBJ databases">
        <authorList>
            <person name="Corre E."/>
            <person name="Pelletier E."/>
            <person name="Niang G."/>
            <person name="Scheremetjew M."/>
            <person name="Finn R."/>
            <person name="Kale V."/>
            <person name="Holt S."/>
            <person name="Cochrane G."/>
            <person name="Meng A."/>
            <person name="Brown T."/>
            <person name="Cohen L."/>
        </authorList>
    </citation>
    <scope>NUCLEOTIDE SEQUENCE</scope>
    <source>
        <strain evidence="1">CCMP3303</strain>
    </source>
</reference>